<sequence>MHYLTLTKKLVWSSFKLNEGIKHKVNEKFPESMVSILTIFLVLVLITLRDATGREEAK</sequence>
<dbReference type="EnsemblMetazoa" id="tetur09g06200.1">
    <property type="protein sequence ID" value="tetur09g06200.1"/>
    <property type="gene ID" value="tetur09g06200"/>
</dbReference>
<keyword evidence="1" id="KW-1133">Transmembrane helix</keyword>
<feature type="transmembrane region" description="Helical" evidence="1">
    <location>
        <begin position="32"/>
        <end position="48"/>
    </location>
</feature>
<organism evidence="2 3">
    <name type="scientific">Tetranychus urticae</name>
    <name type="common">Two-spotted spider mite</name>
    <dbReference type="NCBI Taxonomy" id="32264"/>
    <lineage>
        <taxon>Eukaryota</taxon>
        <taxon>Metazoa</taxon>
        <taxon>Ecdysozoa</taxon>
        <taxon>Arthropoda</taxon>
        <taxon>Chelicerata</taxon>
        <taxon>Arachnida</taxon>
        <taxon>Acari</taxon>
        <taxon>Acariformes</taxon>
        <taxon>Trombidiformes</taxon>
        <taxon>Prostigmata</taxon>
        <taxon>Eleutherengona</taxon>
        <taxon>Raphignathae</taxon>
        <taxon>Tetranychoidea</taxon>
        <taxon>Tetranychidae</taxon>
        <taxon>Tetranychus</taxon>
    </lineage>
</organism>
<protein>
    <submittedName>
        <fullName evidence="2">Uncharacterized protein</fullName>
    </submittedName>
</protein>
<name>T1KED5_TETUR</name>
<reference evidence="3" key="1">
    <citation type="submission" date="2011-08" db="EMBL/GenBank/DDBJ databases">
        <authorList>
            <person name="Rombauts S."/>
        </authorList>
    </citation>
    <scope>NUCLEOTIDE SEQUENCE</scope>
    <source>
        <strain evidence="3">London</strain>
    </source>
</reference>
<evidence type="ECO:0000313" key="3">
    <source>
        <dbReference type="Proteomes" id="UP000015104"/>
    </source>
</evidence>
<evidence type="ECO:0000313" key="2">
    <source>
        <dbReference type="EnsemblMetazoa" id="tetur09g06200.1"/>
    </source>
</evidence>
<reference evidence="2" key="2">
    <citation type="submission" date="2015-06" db="UniProtKB">
        <authorList>
            <consortium name="EnsemblMetazoa"/>
        </authorList>
    </citation>
    <scope>IDENTIFICATION</scope>
</reference>
<dbReference type="HOGENOM" id="CLU_2981633_0_0_1"/>
<dbReference type="Proteomes" id="UP000015104">
    <property type="component" value="Unassembled WGS sequence"/>
</dbReference>
<dbReference type="AlphaFoldDB" id="T1KED5"/>
<evidence type="ECO:0000256" key="1">
    <source>
        <dbReference type="SAM" id="Phobius"/>
    </source>
</evidence>
<keyword evidence="1" id="KW-0812">Transmembrane</keyword>
<keyword evidence="3" id="KW-1185">Reference proteome</keyword>
<dbReference type="EMBL" id="CAEY01002034">
    <property type="status" value="NOT_ANNOTATED_CDS"/>
    <property type="molecule type" value="Genomic_DNA"/>
</dbReference>
<proteinExistence type="predicted"/>
<keyword evidence="1" id="KW-0472">Membrane</keyword>
<accession>T1KED5</accession>